<dbReference type="GO" id="GO:0006793">
    <property type="term" value="P:phosphorus metabolic process"/>
    <property type="evidence" value="ECO:0007669"/>
    <property type="project" value="UniProtKB-ARBA"/>
</dbReference>
<gene>
    <name evidence="13" type="ORF">ABLO99_04870</name>
</gene>
<evidence type="ECO:0000256" key="1">
    <source>
        <dbReference type="ARBA" id="ARBA00000798"/>
    </source>
</evidence>
<keyword evidence="8" id="KW-0378">Hydrolase</keyword>
<evidence type="ECO:0000256" key="9">
    <source>
        <dbReference type="ARBA" id="ARBA00022963"/>
    </source>
</evidence>
<evidence type="ECO:0000256" key="8">
    <source>
        <dbReference type="ARBA" id="ARBA00022801"/>
    </source>
</evidence>
<evidence type="ECO:0000256" key="2">
    <source>
        <dbReference type="ARBA" id="ARBA00003145"/>
    </source>
</evidence>
<dbReference type="Gene3D" id="3.30.870.10">
    <property type="entry name" value="Endonuclease Chain A"/>
    <property type="match status" value="1"/>
</dbReference>
<proteinExistence type="inferred from homology"/>
<name>A0AAU7Q0V1_9RICK</name>
<dbReference type="EC" id="3.1.4.4" evidence="5"/>
<dbReference type="PANTHER" id="PTHR43856">
    <property type="entry name" value="CARDIOLIPIN HYDROLASE"/>
    <property type="match status" value="1"/>
</dbReference>
<keyword evidence="7" id="KW-0964">Secreted</keyword>
<dbReference type="InterPro" id="IPR025202">
    <property type="entry name" value="PLD-like_dom"/>
</dbReference>
<dbReference type="CDD" id="cd09170">
    <property type="entry name" value="PLDc_Nuc"/>
    <property type="match status" value="1"/>
</dbReference>
<protein>
    <recommendedName>
        <fullName evidence="6">Phospholipase D</fullName>
        <ecNumber evidence="5">3.1.4.4</ecNumber>
    </recommendedName>
    <alternativeName>
        <fullName evidence="11">Choline phosphatase</fullName>
    </alternativeName>
</protein>
<dbReference type="GO" id="GO:0016042">
    <property type="term" value="P:lipid catabolic process"/>
    <property type="evidence" value="ECO:0007669"/>
    <property type="project" value="UniProtKB-KW"/>
</dbReference>
<dbReference type="InterPro" id="IPR051406">
    <property type="entry name" value="PLD_domain"/>
</dbReference>
<evidence type="ECO:0000256" key="7">
    <source>
        <dbReference type="ARBA" id="ARBA00022525"/>
    </source>
</evidence>
<dbReference type="AlphaFoldDB" id="A0AAU7Q0V1"/>
<evidence type="ECO:0000259" key="12">
    <source>
        <dbReference type="PROSITE" id="PS50035"/>
    </source>
</evidence>
<dbReference type="GO" id="GO:0004630">
    <property type="term" value="F:phospholipase D activity"/>
    <property type="evidence" value="ECO:0007669"/>
    <property type="project" value="UniProtKB-EC"/>
</dbReference>
<evidence type="ECO:0000256" key="4">
    <source>
        <dbReference type="ARBA" id="ARBA00008664"/>
    </source>
</evidence>
<evidence type="ECO:0000256" key="10">
    <source>
        <dbReference type="ARBA" id="ARBA00023098"/>
    </source>
</evidence>
<dbReference type="GO" id="GO:0016891">
    <property type="term" value="F:RNA endonuclease activity producing 5'-phosphomonoesters, hydrolytic mechanism"/>
    <property type="evidence" value="ECO:0007669"/>
    <property type="project" value="TreeGrafter"/>
</dbReference>
<evidence type="ECO:0000256" key="11">
    <source>
        <dbReference type="ARBA" id="ARBA00029594"/>
    </source>
</evidence>
<comment type="catalytic activity">
    <reaction evidence="1">
        <text>a 1,2-diacyl-sn-glycero-3-phosphocholine + H2O = a 1,2-diacyl-sn-glycero-3-phosphate + choline + H(+)</text>
        <dbReference type="Rhea" id="RHEA:14445"/>
        <dbReference type="ChEBI" id="CHEBI:15354"/>
        <dbReference type="ChEBI" id="CHEBI:15377"/>
        <dbReference type="ChEBI" id="CHEBI:15378"/>
        <dbReference type="ChEBI" id="CHEBI:57643"/>
        <dbReference type="ChEBI" id="CHEBI:58608"/>
        <dbReference type="EC" id="3.1.4.4"/>
    </reaction>
</comment>
<dbReference type="SMART" id="SM00155">
    <property type="entry name" value="PLDc"/>
    <property type="match status" value="1"/>
</dbReference>
<evidence type="ECO:0000256" key="6">
    <source>
        <dbReference type="ARBA" id="ARBA00018392"/>
    </source>
</evidence>
<accession>A0AAU7Q0V1</accession>
<dbReference type="GO" id="GO:0005576">
    <property type="term" value="C:extracellular region"/>
    <property type="evidence" value="ECO:0007669"/>
    <property type="project" value="UniProtKB-SubCell"/>
</dbReference>
<dbReference type="InterPro" id="IPR001736">
    <property type="entry name" value="PLipase_D/transphosphatidylase"/>
</dbReference>
<organism evidence="13">
    <name type="scientific">Wolbachia endosymbiont of Armadillidium arcangelii</name>
    <dbReference type="NCBI Taxonomy" id="3158571"/>
    <lineage>
        <taxon>Bacteria</taxon>
        <taxon>Pseudomonadati</taxon>
        <taxon>Pseudomonadota</taxon>
        <taxon>Alphaproteobacteria</taxon>
        <taxon>Rickettsiales</taxon>
        <taxon>Anaplasmataceae</taxon>
        <taxon>Wolbachieae</taxon>
        <taxon>Wolbachia</taxon>
    </lineage>
</organism>
<keyword evidence="10" id="KW-0443">Lipid metabolism</keyword>
<reference evidence="13" key="1">
    <citation type="submission" date="2024-06" db="EMBL/GenBank/DDBJ databases">
        <authorList>
            <person name="Dussert Y."/>
            <person name="Peccoud J."/>
            <person name="Pigeault R."/>
        </authorList>
    </citation>
    <scope>NUCLEOTIDE SEQUENCE</scope>
    <source>
        <strain evidence="13">WArc</strain>
    </source>
</reference>
<feature type="domain" description="PLD phosphodiesterase" evidence="12">
    <location>
        <begin position="100"/>
        <end position="127"/>
    </location>
</feature>
<keyword evidence="9" id="KW-0442">Lipid degradation</keyword>
<evidence type="ECO:0000256" key="3">
    <source>
        <dbReference type="ARBA" id="ARBA00004613"/>
    </source>
</evidence>
<comment type="subcellular location">
    <subcellularLocation>
        <location evidence="3">Secreted</location>
    </subcellularLocation>
</comment>
<dbReference type="PROSITE" id="PS50035">
    <property type="entry name" value="PLD"/>
    <property type="match status" value="1"/>
</dbReference>
<comment type="function">
    <text evidence="2">Could be a virulence factor.</text>
</comment>
<sequence>MILLTCSLLSGCVSCPKATVCFTPGENCTNLIIDSVDYAKKSVLVQAYQFTSKPIAESLVQAKKRGVDVMVILDESQVSSKYSVINELFEQKIPIWVDFKPAIAHSKIMIIDDNKIITGSFNFTYAAESRNAENLLIITGDPQLVEQYIENWKDRQSQSDPYTPKVEE</sequence>
<dbReference type="Pfam" id="PF13091">
    <property type="entry name" value="PLDc_2"/>
    <property type="match status" value="1"/>
</dbReference>
<evidence type="ECO:0000313" key="13">
    <source>
        <dbReference type="EMBL" id="XBS66595.1"/>
    </source>
</evidence>
<comment type="similarity">
    <text evidence="4">Belongs to the phospholipase D family.</text>
</comment>
<dbReference type="SUPFAM" id="SSF56024">
    <property type="entry name" value="Phospholipase D/nuclease"/>
    <property type="match status" value="1"/>
</dbReference>
<evidence type="ECO:0000256" key="5">
    <source>
        <dbReference type="ARBA" id="ARBA00012027"/>
    </source>
</evidence>
<dbReference type="PANTHER" id="PTHR43856:SF1">
    <property type="entry name" value="MITOCHONDRIAL CARDIOLIPIN HYDROLASE"/>
    <property type="match status" value="1"/>
</dbReference>
<dbReference type="EMBL" id="CP157942">
    <property type="protein sequence ID" value="XBS66595.1"/>
    <property type="molecule type" value="Genomic_DNA"/>
</dbReference>